<dbReference type="OrthoDB" id="1669814at2759"/>
<dbReference type="NCBIfam" id="NF005559">
    <property type="entry name" value="PRK07231.1"/>
    <property type="match status" value="1"/>
</dbReference>
<dbReference type="EMBL" id="CAJFDH010000004">
    <property type="protein sequence ID" value="CAD5219370.1"/>
    <property type="molecule type" value="Genomic_DNA"/>
</dbReference>
<dbReference type="PRINTS" id="PR00080">
    <property type="entry name" value="SDRFAMILY"/>
</dbReference>
<dbReference type="PRINTS" id="PR00081">
    <property type="entry name" value="GDHRDH"/>
</dbReference>
<protein>
    <submittedName>
        <fullName evidence="2">Uncharacterized protein</fullName>
    </submittedName>
</protein>
<name>A0A811KUW3_9BILA</name>
<dbReference type="Gene3D" id="3.40.50.720">
    <property type="entry name" value="NAD(P)-binding Rossmann-like Domain"/>
    <property type="match status" value="1"/>
</dbReference>
<comment type="caution">
    <text evidence="2">The sequence shown here is derived from an EMBL/GenBank/DDBJ whole genome shotgun (WGS) entry which is preliminary data.</text>
</comment>
<dbReference type="PANTHER" id="PTHR43943:SF16">
    <property type="entry name" value="DEHYDROGENASES, SHORT CHAIN"/>
    <property type="match status" value="1"/>
</dbReference>
<evidence type="ECO:0000313" key="2">
    <source>
        <dbReference type="EMBL" id="CAD5219370.1"/>
    </source>
</evidence>
<evidence type="ECO:0000313" key="3">
    <source>
        <dbReference type="Proteomes" id="UP000614601"/>
    </source>
</evidence>
<dbReference type="GO" id="GO:0004090">
    <property type="term" value="F:carbonyl reductase (NADPH) activity"/>
    <property type="evidence" value="ECO:0007669"/>
    <property type="project" value="TreeGrafter"/>
</dbReference>
<dbReference type="AlphaFoldDB" id="A0A811KUW3"/>
<proteinExistence type="inferred from homology"/>
<dbReference type="InterPro" id="IPR036291">
    <property type="entry name" value="NAD(P)-bd_dom_sf"/>
</dbReference>
<dbReference type="Proteomes" id="UP000614601">
    <property type="component" value="Unassembled WGS sequence"/>
</dbReference>
<comment type="similarity">
    <text evidence="1">Belongs to the short-chain dehydrogenases/reductases (SDR) family.</text>
</comment>
<dbReference type="Pfam" id="PF13561">
    <property type="entry name" value="adh_short_C2"/>
    <property type="match status" value="1"/>
</dbReference>
<organism evidence="2 3">
    <name type="scientific">Bursaphelenchus okinawaensis</name>
    <dbReference type="NCBI Taxonomy" id="465554"/>
    <lineage>
        <taxon>Eukaryota</taxon>
        <taxon>Metazoa</taxon>
        <taxon>Ecdysozoa</taxon>
        <taxon>Nematoda</taxon>
        <taxon>Chromadorea</taxon>
        <taxon>Rhabditida</taxon>
        <taxon>Tylenchina</taxon>
        <taxon>Tylenchomorpha</taxon>
        <taxon>Aphelenchoidea</taxon>
        <taxon>Aphelenchoididae</taxon>
        <taxon>Bursaphelenchus</taxon>
    </lineage>
</organism>
<dbReference type="Proteomes" id="UP000783686">
    <property type="component" value="Unassembled WGS sequence"/>
</dbReference>
<accession>A0A811KUW3</accession>
<dbReference type="SUPFAM" id="SSF51735">
    <property type="entry name" value="NAD(P)-binding Rossmann-fold domains"/>
    <property type="match status" value="1"/>
</dbReference>
<sequence length="255" mass="26874">MSGVKFLTERVAIVTASTKGIGFAIARRLGLDGAKVVVSSRKQRNVQEAVKALEMDGVECAGCVAHVGIDADRKKLIDFTIDNFNKLDILVSNAAANPHFGDITTCSQSQWEKLISVNVRSSFLLAQGAIPHLEKSEDASIVFVSSVAGYSPLEGIGAYSVMKSALVGLNKSLSQSLASRNIRVNAIAPGVIRTDFSKAITGGESSDQYTEKLIPLGRFGEAEECAGAVSFLASNSASYITGETIGVNGAMQARI</sequence>
<reference evidence="2" key="1">
    <citation type="submission" date="2020-09" db="EMBL/GenBank/DDBJ databases">
        <authorList>
            <person name="Kikuchi T."/>
        </authorList>
    </citation>
    <scope>NUCLEOTIDE SEQUENCE</scope>
    <source>
        <strain evidence="2">SH1</strain>
    </source>
</reference>
<dbReference type="PANTHER" id="PTHR43943">
    <property type="entry name" value="DEHYDROGENASE/REDUCTASE (SDR FAMILY) MEMBER 4"/>
    <property type="match status" value="1"/>
</dbReference>
<gene>
    <name evidence="2" type="ORF">BOKJ2_LOCUS8410</name>
</gene>
<dbReference type="EMBL" id="CAJFCW020000004">
    <property type="protein sequence ID" value="CAG9112465.1"/>
    <property type="molecule type" value="Genomic_DNA"/>
</dbReference>
<dbReference type="InterPro" id="IPR002347">
    <property type="entry name" value="SDR_fam"/>
</dbReference>
<keyword evidence="3" id="KW-1185">Reference proteome</keyword>
<dbReference type="FunFam" id="3.40.50.720:FF:000084">
    <property type="entry name" value="Short-chain dehydrogenase reductase"/>
    <property type="match status" value="1"/>
</dbReference>
<evidence type="ECO:0000256" key="1">
    <source>
        <dbReference type="ARBA" id="ARBA00006484"/>
    </source>
</evidence>